<dbReference type="InterPro" id="IPR001387">
    <property type="entry name" value="Cro/C1-type_HTH"/>
</dbReference>
<dbReference type="Proteomes" id="UP000192566">
    <property type="component" value="Unassembled WGS sequence"/>
</dbReference>
<dbReference type="PROSITE" id="PS50943">
    <property type="entry name" value="HTH_CROC1"/>
    <property type="match status" value="1"/>
</dbReference>
<dbReference type="GO" id="GO:0003677">
    <property type="term" value="F:DNA binding"/>
    <property type="evidence" value="ECO:0007669"/>
    <property type="project" value="InterPro"/>
</dbReference>
<keyword evidence="2" id="KW-1185">Reference proteome</keyword>
<evidence type="ECO:0000313" key="2">
    <source>
        <dbReference type="Proteomes" id="UP000192566"/>
    </source>
</evidence>
<gene>
    <name evidence="1" type="ORF">BST25_11080</name>
</gene>
<evidence type="ECO:0000313" key="1">
    <source>
        <dbReference type="EMBL" id="ORA73930.1"/>
    </source>
</evidence>
<dbReference type="STRING" id="53376.BST25_11080"/>
<dbReference type="SMART" id="SM00530">
    <property type="entry name" value="HTH_XRE"/>
    <property type="match status" value="1"/>
</dbReference>
<proteinExistence type="predicted"/>
<comment type="caution">
    <text evidence="1">The sequence shown here is derived from an EMBL/GenBank/DDBJ whole genome shotgun (WGS) entry which is preliminary data.</text>
</comment>
<dbReference type="CDD" id="cd00093">
    <property type="entry name" value="HTH_XRE"/>
    <property type="match status" value="1"/>
</dbReference>
<organism evidence="1 2">
    <name type="scientific">Mycobacterium heidelbergense</name>
    <dbReference type="NCBI Taxonomy" id="53376"/>
    <lineage>
        <taxon>Bacteria</taxon>
        <taxon>Bacillati</taxon>
        <taxon>Actinomycetota</taxon>
        <taxon>Actinomycetes</taxon>
        <taxon>Mycobacteriales</taxon>
        <taxon>Mycobacteriaceae</taxon>
        <taxon>Mycobacterium</taxon>
        <taxon>Mycobacterium simiae complex</taxon>
    </lineage>
</organism>
<protein>
    <submittedName>
        <fullName evidence="1">Transcriptional regulator</fullName>
    </submittedName>
</protein>
<reference evidence="1 2" key="1">
    <citation type="submission" date="2017-02" db="EMBL/GenBank/DDBJ databases">
        <title>The new phylogeny of genus Mycobacterium.</title>
        <authorList>
            <person name="Tortoli E."/>
            <person name="Trovato A."/>
            <person name="Cirillo D.M."/>
        </authorList>
    </citation>
    <scope>NUCLEOTIDE SEQUENCE [LARGE SCALE GENOMIC DNA]</scope>
    <source>
        <strain evidence="1 2">DSM 44471</strain>
    </source>
</reference>
<dbReference type="Gene3D" id="1.10.260.40">
    <property type="entry name" value="lambda repressor-like DNA-binding domains"/>
    <property type="match status" value="1"/>
</dbReference>
<dbReference type="EMBL" id="MVHR01000013">
    <property type="protein sequence ID" value="ORA73930.1"/>
    <property type="molecule type" value="Genomic_DNA"/>
</dbReference>
<name>A0A1X0DPZ8_MYCHE</name>
<dbReference type="RefSeq" id="WP_083074055.1">
    <property type="nucleotide sequence ID" value="NZ_AP022615.1"/>
</dbReference>
<dbReference type="AlphaFoldDB" id="A0A1X0DPZ8"/>
<dbReference type="Pfam" id="PF13560">
    <property type="entry name" value="HTH_31"/>
    <property type="match status" value="1"/>
</dbReference>
<sequence length="117" mass="12365">MAKRVVAPTRAAGDALAVFGAQIRLARHEKNWTAAELGMRIGVGPRTVTAIERGAPGVAIGTVLSAASVLGVPLFGAEGDELARLRRRGEERIALIPSREYQPRSTTADGDDDALDF</sequence>
<accession>A0A1X0DPZ8</accession>
<dbReference type="InterPro" id="IPR010982">
    <property type="entry name" value="Lambda_DNA-bd_dom_sf"/>
</dbReference>
<dbReference type="OrthoDB" id="7428772at2"/>
<dbReference type="SUPFAM" id="SSF47413">
    <property type="entry name" value="lambda repressor-like DNA-binding domains"/>
    <property type="match status" value="1"/>
</dbReference>